<reference evidence="2 3" key="1">
    <citation type="submission" date="2012-06" db="EMBL/GenBank/DDBJ databases">
        <title>Finished chromosome of genome of Microcoleus sp. PCC 7113.</title>
        <authorList>
            <consortium name="US DOE Joint Genome Institute"/>
            <person name="Gugger M."/>
            <person name="Coursin T."/>
            <person name="Rippka R."/>
            <person name="Tandeau De Marsac N."/>
            <person name="Huntemann M."/>
            <person name="Wei C.-L."/>
            <person name="Han J."/>
            <person name="Detter J.C."/>
            <person name="Han C."/>
            <person name="Tapia R."/>
            <person name="Chen A."/>
            <person name="Kyrpides N."/>
            <person name="Mavromatis K."/>
            <person name="Markowitz V."/>
            <person name="Szeto E."/>
            <person name="Ivanova N."/>
            <person name="Pagani I."/>
            <person name="Pati A."/>
            <person name="Goodwin L."/>
            <person name="Nordberg H.P."/>
            <person name="Cantor M.N."/>
            <person name="Hua S.X."/>
            <person name="Woyke T."/>
            <person name="Kerfeld C.A."/>
        </authorList>
    </citation>
    <scope>NUCLEOTIDE SEQUENCE [LARGE SCALE GENOMIC DNA]</scope>
    <source>
        <strain evidence="2 3">PCC 7113</strain>
    </source>
</reference>
<dbReference type="Pfam" id="PF13482">
    <property type="entry name" value="RNase_H_2"/>
    <property type="match status" value="1"/>
</dbReference>
<evidence type="ECO:0000313" key="3">
    <source>
        <dbReference type="Proteomes" id="UP000010471"/>
    </source>
</evidence>
<dbReference type="STRING" id="1173027.Mic7113_4906"/>
<proteinExistence type="predicted"/>
<keyword evidence="3" id="KW-1185">Reference proteome</keyword>
<dbReference type="HOGENOM" id="CLU_044183_0_0_3"/>
<feature type="domain" description="YprB ribonuclease H-like" evidence="1">
    <location>
        <begin position="320"/>
        <end position="491"/>
    </location>
</feature>
<name>K9WJL3_9CYAN</name>
<dbReference type="Gene3D" id="1.10.150.20">
    <property type="entry name" value="5' to 3' exonuclease, C-terminal subdomain"/>
    <property type="match status" value="1"/>
</dbReference>
<gene>
    <name evidence="2" type="ORF">Mic7113_4906</name>
</gene>
<sequence>MVQAESSGLEAMLITDDLLLYYKRCQRRVFLDVYSDPAERDPEQDFLLKLRQDSWAYRQAIFDALPHQSPKYPRGDWEAGAQATLKLMQQGVEQISQGVLLRQTPEGITLLSRPDLLVKQPGSSHFGDWMYAPTHIKLGKRPKPEYQIVAAFAAHLLAEAQGVLPNTAQLILRRQDAYSVSLERWVPLMQEVVSDCIGTLLQQQEPEVFISRQKCSLCHWYSRCYAIAKSQQHISLLPGVTPSRYRDLQALGVTTVESLAQSTISLLEPAVGNEVALDLVQQAQSNVQNRAIVRHRDGEETQTTPFFTSTETLPTASVELYFDIEAEPELNLDYLLGVLVIDYRTDTETFYPLFAQYPSDEALIWEQFLDLVSLYPDAPIFHFSDYEVETIKRLAKLYQTPQPQLQRLLSQFVDVHGYVMNTATLPVESYSLKHLARWIGFEWRDAGVTGSQCVCLYNQWLKTSDRSVLDVILRYNEDDCRATYYLKNWLVNFMQDSVQNSTKSYAKISE</sequence>
<dbReference type="InterPro" id="IPR038720">
    <property type="entry name" value="YprB_RNase_H-like_dom"/>
</dbReference>
<dbReference type="Proteomes" id="UP000010471">
    <property type="component" value="Chromosome"/>
</dbReference>
<dbReference type="NCBIfam" id="TIGR03491">
    <property type="entry name" value="TM0106 family RecB-like putative nuclease"/>
    <property type="match status" value="1"/>
</dbReference>
<dbReference type="AlphaFoldDB" id="K9WJL3"/>
<dbReference type="RefSeq" id="WP_015184705.1">
    <property type="nucleotide sequence ID" value="NC_019738.1"/>
</dbReference>
<dbReference type="EMBL" id="CP003630">
    <property type="protein sequence ID" value="AFZ20570.1"/>
    <property type="molecule type" value="Genomic_DNA"/>
</dbReference>
<dbReference type="InterPro" id="IPR019993">
    <property type="entry name" value="RecB_nuclease_TM0106_put"/>
</dbReference>
<evidence type="ECO:0000259" key="1">
    <source>
        <dbReference type="Pfam" id="PF13482"/>
    </source>
</evidence>
<dbReference type="eggNOG" id="COG2251">
    <property type="taxonomic scope" value="Bacteria"/>
</dbReference>
<organism evidence="2 3">
    <name type="scientific">Allocoleopsis franciscana PCC 7113</name>
    <dbReference type="NCBI Taxonomy" id="1173027"/>
    <lineage>
        <taxon>Bacteria</taxon>
        <taxon>Bacillati</taxon>
        <taxon>Cyanobacteriota</taxon>
        <taxon>Cyanophyceae</taxon>
        <taxon>Coleofasciculales</taxon>
        <taxon>Coleofasciculaceae</taxon>
        <taxon>Allocoleopsis</taxon>
        <taxon>Allocoleopsis franciscana</taxon>
    </lineage>
</organism>
<dbReference type="InterPro" id="IPR012337">
    <property type="entry name" value="RNaseH-like_sf"/>
</dbReference>
<accession>K9WJL3</accession>
<protein>
    <submittedName>
        <fullName evidence="2">RecB family nuclease, putative, TM0106 family</fullName>
    </submittedName>
</protein>
<dbReference type="PATRIC" id="fig|1173027.3.peg.5440"/>
<dbReference type="KEGG" id="mic:Mic7113_4906"/>
<evidence type="ECO:0000313" key="2">
    <source>
        <dbReference type="EMBL" id="AFZ20570.1"/>
    </source>
</evidence>
<dbReference type="SUPFAM" id="SSF53098">
    <property type="entry name" value="Ribonuclease H-like"/>
    <property type="match status" value="1"/>
</dbReference>